<organism evidence="5 6">
    <name type="scientific">Nocardia pseudobrasiliensis</name>
    <dbReference type="NCBI Taxonomy" id="45979"/>
    <lineage>
        <taxon>Bacteria</taxon>
        <taxon>Bacillati</taxon>
        <taxon>Actinomycetota</taxon>
        <taxon>Actinomycetes</taxon>
        <taxon>Mycobacteriales</taxon>
        <taxon>Nocardiaceae</taxon>
        <taxon>Nocardia</taxon>
    </lineage>
</organism>
<feature type="domain" description="HTH araC/xylS-type" evidence="4">
    <location>
        <begin position="222"/>
        <end position="322"/>
    </location>
</feature>
<dbReference type="Pfam" id="PF12625">
    <property type="entry name" value="Arabinose_bd"/>
    <property type="match status" value="1"/>
</dbReference>
<keyword evidence="6" id="KW-1185">Reference proteome</keyword>
<dbReference type="Pfam" id="PF12833">
    <property type="entry name" value="HTH_18"/>
    <property type="match status" value="1"/>
</dbReference>
<protein>
    <submittedName>
        <fullName evidence="5">AraC family transcriptional regulator</fullName>
    </submittedName>
</protein>
<dbReference type="PANTHER" id="PTHR47894">
    <property type="entry name" value="HTH-TYPE TRANSCRIPTIONAL REGULATOR GADX"/>
    <property type="match status" value="1"/>
</dbReference>
<evidence type="ECO:0000256" key="1">
    <source>
        <dbReference type="ARBA" id="ARBA00023015"/>
    </source>
</evidence>
<reference evidence="5 6" key="1">
    <citation type="submission" date="2018-07" db="EMBL/GenBank/DDBJ databases">
        <title>Genomic Encyclopedia of Type Strains, Phase IV (KMG-IV): sequencing the most valuable type-strain genomes for metagenomic binning, comparative biology and taxonomic classification.</title>
        <authorList>
            <person name="Goeker M."/>
        </authorList>
    </citation>
    <scope>NUCLEOTIDE SEQUENCE [LARGE SCALE GENOMIC DNA]</scope>
    <source>
        <strain evidence="5 6">DSM 44290</strain>
    </source>
</reference>
<keyword evidence="2" id="KW-0238">DNA-binding</keyword>
<name>A0A370I7I6_9NOCA</name>
<dbReference type="PANTHER" id="PTHR47894:SF1">
    <property type="entry name" value="HTH-TYPE TRANSCRIPTIONAL REGULATOR VQSM"/>
    <property type="match status" value="1"/>
</dbReference>
<proteinExistence type="predicted"/>
<dbReference type="PROSITE" id="PS01124">
    <property type="entry name" value="HTH_ARAC_FAMILY_2"/>
    <property type="match status" value="1"/>
</dbReference>
<accession>A0A370I7I6</accession>
<dbReference type="InterPro" id="IPR032687">
    <property type="entry name" value="AraC-type_N"/>
</dbReference>
<dbReference type="EMBL" id="QQBC01000004">
    <property type="protein sequence ID" value="RDI66696.1"/>
    <property type="molecule type" value="Genomic_DNA"/>
</dbReference>
<evidence type="ECO:0000313" key="5">
    <source>
        <dbReference type="EMBL" id="RDI66696.1"/>
    </source>
</evidence>
<dbReference type="InterPro" id="IPR009057">
    <property type="entry name" value="Homeodomain-like_sf"/>
</dbReference>
<sequence length="331" mass="36103">MMAGVGQAHGVAESTLLADSGIEPADLADEYAKIWPDQEFTVARNLIAAVGDRPGLGIETARQATLGKAGIVGLAALVSPTVGHVLTLAIRYQALVAVAVRYVLQEQGDRVLLVVDGDGIPEDVRDYFIEREVALIFIAGQRLGVRIPVLRLDVQLDAGRGAVLTELPSLARELVAFGRPRTQLVLPRSYLEQPMPQADSQTATLIERQCREALQRLVAGGWRLSTQVRDRLLRDPGLVPSMADIAAELHITSRTLRRQLAAEGATFRGLLNTVRETRAAELLRTGASVEDVARLLGYAETANFTHAFTRWRGMSPRAYRQSLTRKSTARD</sequence>
<gene>
    <name evidence="5" type="ORF">DFR76_104446</name>
</gene>
<dbReference type="Gene3D" id="1.10.10.60">
    <property type="entry name" value="Homeodomain-like"/>
    <property type="match status" value="1"/>
</dbReference>
<keyword evidence="1" id="KW-0805">Transcription regulation</keyword>
<evidence type="ECO:0000256" key="3">
    <source>
        <dbReference type="ARBA" id="ARBA00023163"/>
    </source>
</evidence>
<keyword evidence="3" id="KW-0804">Transcription</keyword>
<comment type="caution">
    <text evidence="5">The sequence shown here is derived from an EMBL/GenBank/DDBJ whole genome shotgun (WGS) entry which is preliminary data.</text>
</comment>
<dbReference type="GO" id="GO:0003700">
    <property type="term" value="F:DNA-binding transcription factor activity"/>
    <property type="evidence" value="ECO:0007669"/>
    <property type="project" value="InterPro"/>
</dbReference>
<dbReference type="InterPro" id="IPR018060">
    <property type="entry name" value="HTH_AraC"/>
</dbReference>
<evidence type="ECO:0000259" key="4">
    <source>
        <dbReference type="PROSITE" id="PS01124"/>
    </source>
</evidence>
<dbReference type="AlphaFoldDB" id="A0A370I7I6"/>
<dbReference type="SUPFAM" id="SSF46689">
    <property type="entry name" value="Homeodomain-like"/>
    <property type="match status" value="1"/>
</dbReference>
<evidence type="ECO:0000256" key="2">
    <source>
        <dbReference type="ARBA" id="ARBA00023125"/>
    </source>
</evidence>
<dbReference type="STRING" id="1210086.GCA_001613105_01643"/>
<evidence type="ECO:0000313" key="6">
    <source>
        <dbReference type="Proteomes" id="UP000254869"/>
    </source>
</evidence>
<dbReference type="Proteomes" id="UP000254869">
    <property type="component" value="Unassembled WGS sequence"/>
</dbReference>
<dbReference type="SMART" id="SM00342">
    <property type="entry name" value="HTH_ARAC"/>
    <property type="match status" value="1"/>
</dbReference>
<dbReference type="GO" id="GO:0005829">
    <property type="term" value="C:cytosol"/>
    <property type="evidence" value="ECO:0007669"/>
    <property type="project" value="TreeGrafter"/>
</dbReference>
<dbReference type="GO" id="GO:0000976">
    <property type="term" value="F:transcription cis-regulatory region binding"/>
    <property type="evidence" value="ECO:0007669"/>
    <property type="project" value="TreeGrafter"/>
</dbReference>